<proteinExistence type="predicted"/>
<dbReference type="EMBL" id="CP107716">
    <property type="protein sequence ID" value="UYQ74027.1"/>
    <property type="molecule type" value="Genomic_DNA"/>
</dbReference>
<evidence type="ECO:0000313" key="7">
    <source>
        <dbReference type="EMBL" id="UYQ74027.1"/>
    </source>
</evidence>
<dbReference type="InterPro" id="IPR000620">
    <property type="entry name" value="EamA_dom"/>
</dbReference>
<evidence type="ECO:0000256" key="5">
    <source>
        <dbReference type="SAM" id="Phobius"/>
    </source>
</evidence>
<feature type="transmembrane region" description="Helical" evidence="5">
    <location>
        <begin position="212"/>
        <end position="234"/>
    </location>
</feature>
<evidence type="ECO:0000313" key="8">
    <source>
        <dbReference type="Proteomes" id="UP001163882"/>
    </source>
</evidence>
<accession>A0ABY6ITS7</accession>
<protein>
    <submittedName>
        <fullName evidence="7">DMT family transporter</fullName>
    </submittedName>
</protein>
<feature type="transmembrane region" description="Helical" evidence="5">
    <location>
        <begin position="92"/>
        <end position="113"/>
    </location>
</feature>
<name>A0ABY6ITS7_9HYPH</name>
<comment type="subcellular location">
    <subcellularLocation>
        <location evidence="1">Membrane</location>
        <topology evidence="1">Multi-pass membrane protein</topology>
    </subcellularLocation>
</comment>
<feature type="transmembrane region" description="Helical" evidence="5">
    <location>
        <begin position="7"/>
        <end position="27"/>
    </location>
</feature>
<dbReference type="PANTHER" id="PTHR32322">
    <property type="entry name" value="INNER MEMBRANE TRANSPORTER"/>
    <property type="match status" value="1"/>
</dbReference>
<keyword evidence="3 5" id="KW-1133">Transmembrane helix</keyword>
<gene>
    <name evidence="7" type="ORF">OF122_09785</name>
</gene>
<sequence>MATRDWFWIFLLGGIWGFSFIFNAILIRELGPLWVSALRVCIGALGCWVALFVMRKPLPRDPVLWLKLGALGWLAYSIPFALYPLAQGSLASGVAAIINALTPIMTVIISLFFREGERASVLKFVGVVCGFTGVAILASPALGEGGTSQLSAIMACLAATICYALSLNITRSFKGVEPTAFAVMAMSGAGLSSALVALFFEGAPVITLPETWLAAMGIGLVATTFTFIIMYRILPRVGATNFSTVTFLAPVSAIIFGFLLLGEIILPTHLLGMLAIFIGLLMIDGRLPRWLGMRSRAAS</sequence>
<dbReference type="RefSeq" id="WP_264227574.1">
    <property type="nucleotide sequence ID" value="NZ_CP107716.1"/>
</dbReference>
<feature type="transmembrane region" description="Helical" evidence="5">
    <location>
        <begin position="150"/>
        <end position="169"/>
    </location>
</feature>
<evidence type="ECO:0000256" key="3">
    <source>
        <dbReference type="ARBA" id="ARBA00022989"/>
    </source>
</evidence>
<dbReference type="InterPro" id="IPR050638">
    <property type="entry name" value="AA-Vitamin_Transporters"/>
</dbReference>
<evidence type="ECO:0000256" key="4">
    <source>
        <dbReference type="ARBA" id="ARBA00023136"/>
    </source>
</evidence>
<dbReference type="InterPro" id="IPR037185">
    <property type="entry name" value="EmrE-like"/>
</dbReference>
<feature type="domain" description="EamA" evidence="6">
    <location>
        <begin position="151"/>
        <end position="283"/>
    </location>
</feature>
<dbReference type="Pfam" id="PF00892">
    <property type="entry name" value="EamA"/>
    <property type="match status" value="2"/>
</dbReference>
<reference evidence="7" key="1">
    <citation type="submission" date="2022-10" db="EMBL/GenBank/DDBJ databases">
        <title>YIM 151497 complete genome.</title>
        <authorList>
            <person name="Chen X."/>
        </authorList>
    </citation>
    <scope>NUCLEOTIDE SEQUENCE</scope>
    <source>
        <strain evidence="7">YIM 151497</strain>
    </source>
</reference>
<feature type="transmembrane region" description="Helical" evidence="5">
    <location>
        <begin position="268"/>
        <end position="287"/>
    </location>
</feature>
<feature type="transmembrane region" description="Helical" evidence="5">
    <location>
        <begin position="120"/>
        <end position="138"/>
    </location>
</feature>
<feature type="transmembrane region" description="Helical" evidence="5">
    <location>
        <begin position="241"/>
        <end position="262"/>
    </location>
</feature>
<dbReference type="Proteomes" id="UP001163882">
    <property type="component" value="Chromosome"/>
</dbReference>
<feature type="transmembrane region" description="Helical" evidence="5">
    <location>
        <begin position="33"/>
        <end position="53"/>
    </location>
</feature>
<evidence type="ECO:0000256" key="1">
    <source>
        <dbReference type="ARBA" id="ARBA00004141"/>
    </source>
</evidence>
<dbReference type="PANTHER" id="PTHR32322:SF9">
    <property type="entry name" value="AMINO-ACID METABOLITE EFFLUX PUMP-RELATED"/>
    <property type="match status" value="1"/>
</dbReference>
<feature type="transmembrane region" description="Helical" evidence="5">
    <location>
        <begin position="181"/>
        <end position="200"/>
    </location>
</feature>
<evidence type="ECO:0000259" key="6">
    <source>
        <dbReference type="Pfam" id="PF00892"/>
    </source>
</evidence>
<feature type="domain" description="EamA" evidence="6">
    <location>
        <begin position="7"/>
        <end position="137"/>
    </location>
</feature>
<keyword evidence="4 5" id="KW-0472">Membrane</keyword>
<feature type="transmembrane region" description="Helical" evidence="5">
    <location>
        <begin position="65"/>
        <end position="86"/>
    </location>
</feature>
<dbReference type="SUPFAM" id="SSF103481">
    <property type="entry name" value="Multidrug resistance efflux transporter EmrE"/>
    <property type="match status" value="2"/>
</dbReference>
<keyword evidence="8" id="KW-1185">Reference proteome</keyword>
<evidence type="ECO:0000256" key="2">
    <source>
        <dbReference type="ARBA" id="ARBA00022692"/>
    </source>
</evidence>
<organism evidence="7 8">
    <name type="scientific">Pelagibacterium flavum</name>
    <dbReference type="NCBI Taxonomy" id="2984530"/>
    <lineage>
        <taxon>Bacteria</taxon>
        <taxon>Pseudomonadati</taxon>
        <taxon>Pseudomonadota</taxon>
        <taxon>Alphaproteobacteria</taxon>
        <taxon>Hyphomicrobiales</taxon>
        <taxon>Devosiaceae</taxon>
        <taxon>Pelagibacterium</taxon>
    </lineage>
</organism>
<keyword evidence="2 5" id="KW-0812">Transmembrane</keyword>